<dbReference type="InterPro" id="IPR045880">
    <property type="entry name" value="ZCF37"/>
</dbReference>
<feature type="compositionally biased region" description="Basic residues" evidence="1">
    <location>
        <begin position="265"/>
        <end position="274"/>
    </location>
</feature>
<gene>
    <name evidence="3" type="ORF">Taro_038195</name>
</gene>
<feature type="compositionally biased region" description="Basic residues" evidence="1">
    <location>
        <begin position="247"/>
        <end position="257"/>
    </location>
</feature>
<evidence type="ECO:0000256" key="1">
    <source>
        <dbReference type="SAM" id="MobiDB-lite"/>
    </source>
</evidence>
<accession>A0A843W2R1</accession>
<evidence type="ECO:0000313" key="4">
    <source>
        <dbReference type="Proteomes" id="UP000652761"/>
    </source>
</evidence>
<keyword evidence="2" id="KW-1133">Transmembrane helix</keyword>
<dbReference type="AlphaFoldDB" id="A0A843W2R1"/>
<dbReference type="PANTHER" id="PTHR35275">
    <property type="entry name" value="ZCF37"/>
    <property type="match status" value="1"/>
</dbReference>
<dbReference type="Proteomes" id="UP000652761">
    <property type="component" value="Unassembled WGS sequence"/>
</dbReference>
<feature type="region of interest" description="Disordered" evidence="1">
    <location>
        <begin position="106"/>
        <end position="129"/>
    </location>
</feature>
<name>A0A843W2R1_COLES</name>
<feature type="region of interest" description="Disordered" evidence="1">
    <location>
        <begin position="208"/>
        <end position="274"/>
    </location>
</feature>
<organism evidence="3 4">
    <name type="scientific">Colocasia esculenta</name>
    <name type="common">Wild taro</name>
    <name type="synonym">Arum esculentum</name>
    <dbReference type="NCBI Taxonomy" id="4460"/>
    <lineage>
        <taxon>Eukaryota</taxon>
        <taxon>Viridiplantae</taxon>
        <taxon>Streptophyta</taxon>
        <taxon>Embryophyta</taxon>
        <taxon>Tracheophyta</taxon>
        <taxon>Spermatophyta</taxon>
        <taxon>Magnoliopsida</taxon>
        <taxon>Liliopsida</taxon>
        <taxon>Araceae</taxon>
        <taxon>Aroideae</taxon>
        <taxon>Colocasieae</taxon>
        <taxon>Colocasia</taxon>
    </lineage>
</organism>
<feature type="transmembrane region" description="Helical" evidence="2">
    <location>
        <begin position="161"/>
        <end position="192"/>
    </location>
</feature>
<reference evidence="3" key="1">
    <citation type="submission" date="2017-07" db="EMBL/GenBank/DDBJ databases">
        <title>Taro Niue Genome Assembly and Annotation.</title>
        <authorList>
            <person name="Atibalentja N."/>
            <person name="Keating K."/>
            <person name="Fields C.J."/>
        </authorList>
    </citation>
    <scope>NUCLEOTIDE SEQUENCE</scope>
    <source>
        <strain evidence="3">Niue_2</strain>
        <tissue evidence="3">Leaf</tissue>
    </source>
</reference>
<keyword evidence="2" id="KW-0812">Transmembrane</keyword>
<keyword evidence="2" id="KW-0472">Membrane</keyword>
<evidence type="ECO:0000313" key="3">
    <source>
        <dbReference type="EMBL" id="MQM05383.1"/>
    </source>
</evidence>
<proteinExistence type="predicted"/>
<keyword evidence="4" id="KW-1185">Reference proteome</keyword>
<protein>
    <recommendedName>
        <fullName evidence="5">ZCF37</fullName>
    </recommendedName>
</protein>
<comment type="caution">
    <text evidence="3">The sequence shown here is derived from an EMBL/GenBank/DDBJ whole genome shotgun (WGS) entry which is preliminary data.</text>
</comment>
<feature type="compositionally biased region" description="Basic and acidic residues" evidence="1">
    <location>
        <begin position="208"/>
        <end position="220"/>
    </location>
</feature>
<evidence type="ECO:0008006" key="5">
    <source>
        <dbReference type="Google" id="ProtNLM"/>
    </source>
</evidence>
<feature type="region of interest" description="Disordered" evidence="1">
    <location>
        <begin position="1"/>
        <end position="54"/>
    </location>
</feature>
<evidence type="ECO:0000256" key="2">
    <source>
        <dbReference type="SAM" id="Phobius"/>
    </source>
</evidence>
<dbReference type="OrthoDB" id="1932497at2759"/>
<dbReference type="EMBL" id="NMUH01003400">
    <property type="protein sequence ID" value="MQM05383.1"/>
    <property type="molecule type" value="Genomic_DNA"/>
</dbReference>
<dbReference type="PANTHER" id="PTHR35275:SF1">
    <property type="entry name" value="OS07G0585900 PROTEIN"/>
    <property type="match status" value="1"/>
</dbReference>
<sequence length="274" mass="30150">MQLNAPTQREKPRGARCTPTQGKVDGGKAILKQGDEGPSPPKPGGSRRKHGCSNPYATRGLLNFSMVLADLQARREKVMAQEGASLVRFVYSNSHDWIPIVVKVPSQKQPQPENPRKCPPGESQKKPDAAVAAPNRAAVKRGFSWKVRGLSLEGWRWHPSYYWPVVVALILLCLVFGRSFAICCTSIGWYLLPCISGDESLDERKSMKKDYRRRASEKKPLGAGSGEGAVTPALGKKEGNSVGLASPRRHRKSHAAGKQREAKHMGNRVHFNKP</sequence>